<evidence type="ECO:0000256" key="6">
    <source>
        <dbReference type="ARBA" id="ARBA00057022"/>
    </source>
</evidence>
<reference evidence="9 10" key="1">
    <citation type="submission" date="2024-01" db="EMBL/GenBank/DDBJ databases">
        <title>The genomes of 5 underutilized Papilionoideae crops provide insights into root nodulation and disease resistance.</title>
        <authorList>
            <person name="Yuan L."/>
        </authorList>
    </citation>
    <scope>NUCLEOTIDE SEQUENCE [LARGE SCALE GENOMIC DNA]</scope>
    <source>
        <strain evidence="9">LY-2023</strain>
        <tissue evidence="9">Leaf</tissue>
    </source>
</reference>
<dbReference type="InterPro" id="IPR050231">
    <property type="entry name" value="Iron_ascorbate_oxido_reductase"/>
</dbReference>
<dbReference type="InterPro" id="IPR044861">
    <property type="entry name" value="IPNS-like_FE2OG_OXY"/>
</dbReference>
<dbReference type="InterPro" id="IPR026992">
    <property type="entry name" value="DIOX_N"/>
</dbReference>
<evidence type="ECO:0000313" key="10">
    <source>
        <dbReference type="Proteomes" id="UP001359559"/>
    </source>
</evidence>
<evidence type="ECO:0000313" key="9">
    <source>
        <dbReference type="EMBL" id="KAK7278943.1"/>
    </source>
</evidence>
<evidence type="ECO:0000256" key="4">
    <source>
        <dbReference type="ARBA" id="ARBA00023002"/>
    </source>
</evidence>
<evidence type="ECO:0000256" key="5">
    <source>
        <dbReference type="ARBA" id="ARBA00023004"/>
    </source>
</evidence>
<dbReference type="InterPro" id="IPR005123">
    <property type="entry name" value="Oxoglu/Fe-dep_dioxygenase_dom"/>
</dbReference>
<keyword evidence="10" id="KW-1185">Reference proteome</keyword>
<comment type="caution">
    <text evidence="9">The sequence shown here is derived from an EMBL/GenBank/DDBJ whole genome shotgun (WGS) entry which is preliminary data.</text>
</comment>
<dbReference type="InterPro" id="IPR027443">
    <property type="entry name" value="IPNS-like_sf"/>
</dbReference>
<dbReference type="FunFam" id="2.60.120.330:FF:000022">
    <property type="entry name" value="Probable 2-oxoglutarate-dependent dioxygenase AOP1.2"/>
    <property type="match status" value="1"/>
</dbReference>
<comment type="similarity">
    <text evidence="1 7">Belongs to the iron/ascorbate-dependent oxidoreductase family.</text>
</comment>
<keyword evidence="5 7" id="KW-0408">Iron</keyword>
<dbReference type="EMBL" id="JAYKXN010000006">
    <property type="protein sequence ID" value="KAK7278943.1"/>
    <property type="molecule type" value="Genomic_DNA"/>
</dbReference>
<keyword evidence="3" id="KW-0223">Dioxygenase</keyword>
<dbReference type="PANTHER" id="PTHR47990">
    <property type="entry name" value="2-OXOGLUTARATE (2OG) AND FE(II)-DEPENDENT OXYGENASE SUPERFAMILY PROTEIN-RELATED"/>
    <property type="match status" value="1"/>
</dbReference>
<name>A0AAN9FVK9_CLITE</name>
<evidence type="ECO:0000256" key="2">
    <source>
        <dbReference type="ARBA" id="ARBA00022723"/>
    </source>
</evidence>
<evidence type="ECO:0000256" key="3">
    <source>
        <dbReference type="ARBA" id="ARBA00022964"/>
    </source>
</evidence>
<accession>A0AAN9FVK9</accession>
<proteinExistence type="inferred from homology"/>
<dbReference type="AlphaFoldDB" id="A0AAN9FVK9"/>
<keyword evidence="4 7" id="KW-0560">Oxidoreductase</keyword>
<feature type="domain" description="Fe2OG dioxygenase" evidence="8">
    <location>
        <begin position="163"/>
        <end position="267"/>
    </location>
</feature>
<dbReference type="Pfam" id="PF14226">
    <property type="entry name" value="DIOX_N"/>
    <property type="match status" value="1"/>
</dbReference>
<sequence>MGSQTQFELPVVDFTNENLKPDTDAWLSACHVVRTALEDHGCFVARYDKVGPELCNFVVTSMEQLFALPLETKKQETSNKLFHGYFGQIPFLPLYESFGIDDPLSIQGCQKFTHIMWPRGNDRFCESVNEYSSLLGELDRVTKRMVFESYGVEKKRCETFIESGNYLLRCLQYRPPQKDETDLGMWQHTDLTTLSILHQLNNVHGLEIQLKDGHWIAIDPSPHMFVIMAGDAFKVWSNGRIKACEHRVRMNIAKEMRYSMGLFSFNGKIVETPEELVDEQHPLRYKPFDHSEYLHFYDKHKIKDPNLRVQTYCGL</sequence>
<comment type="function">
    <text evidence="6">Probable 2-oxoglutarate-dependent dioxygenase that may be involved in glucosinolates biosynthesis. May play a role in the production of aliphatic glucosinolates.</text>
</comment>
<evidence type="ECO:0000256" key="1">
    <source>
        <dbReference type="ARBA" id="ARBA00008056"/>
    </source>
</evidence>
<keyword evidence="2 7" id="KW-0479">Metal-binding</keyword>
<dbReference type="Gene3D" id="2.60.120.330">
    <property type="entry name" value="B-lactam Antibiotic, Isopenicillin N Synthase, Chain"/>
    <property type="match status" value="1"/>
</dbReference>
<dbReference type="SUPFAM" id="SSF51197">
    <property type="entry name" value="Clavaminate synthase-like"/>
    <property type="match status" value="1"/>
</dbReference>
<dbReference type="GO" id="GO:0046872">
    <property type="term" value="F:metal ion binding"/>
    <property type="evidence" value="ECO:0007669"/>
    <property type="project" value="UniProtKB-KW"/>
</dbReference>
<protein>
    <recommendedName>
        <fullName evidence="8">Fe2OG dioxygenase domain-containing protein</fullName>
    </recommendedName>
</protein>
<dbReference type="GO" id="GO:0051213">
    <property type="term" value="F:dioxygenase activity"/>
    <property type="evidence" value="ECO:0007669"/>
    <property type="project" value="UniProtKB-KW"/>
</dbReference>
<dbReference type="Pfam" id="PF03171">
    <property type="entry name" value="2OG-FeII_Oxy"/>
    <property type="match status" value="1"/>
</dbReference>
<dbReference type="PROSITE" id="PS51471">
    <property type="entry name" value="FE2OG_OXY"/>
    <property type="match status" value="1"/>
</dbReference>
<evidence type="ECO:0000259" key="8">
    <source>
        <dbReference type="PROSITE" id="PS51471"/>
    </source>
</evidence>
<dbReference type="Proteomes" id="UP001359559">
    <property type="component" value="Unassembled WGS sequence"/>
</dbReference>
<organism evidence="9 10">
    <name type="scientific">Clitoria ternatea</name>
    <name type="common">Butterfly pea</name>
    <dbReference type="NCBI Taxonomy" id="43366"/>
    <lineage>
        <taxon>Eukaryota</taxon>
        <taxon>Viridiplantae</taxon>
        <taxon>Streptophyta</taxon>
        <taxon>Embryophyta</taxon>
        <taxon>Tracheophyta</taxon>
        <taxon>Spermatophyta</taxon>
        <taxon>Magnoliopsida</taxon>
        <taxon>eudicotyledons</taxon>
        <taxon>Gunneridae</taxon>
        <taxon>Pentapetalae</taxon>
        <taxon>rosids</taxon>
        <taxon>fabids</taxon>
        <taxon>Fabales</taxon>
        <taxon>Fabaceae</taxon>
        <taxon>Papilionoideae</taxon>
        <taxon>50 kb inversion clade</taxon>
        <taxon>NPAAA clade</taxon>
        <taxon>indigoferoid/millettioid clade</taxon>
        <taxon>Phaseoleae</taxon>
        <taxon>Clitoria</taxon>
    </lineage>
</organism>
<evidence type="ECO:0000256" key="7">
    <source>
        <dbReference type="RuleBase" id="RU003682"/>
    </source>
</evidence>
<gene>
    <name evidence="9" type="ORF">RJT34_23984</name>
</gene>